<accession>A0A1G2I416</accession>
<name>A0A1G2I416_9BACT</name>
<organism evidence="1 2">
    <name type="scientific">Candidatus Staskawiczbacteria bacterium RIFCSPHIGHO2_02_FULL_42_22</name>
    <dbReference type="NCBI Taxonomy" id="1802207"/>
    <lineage>
        <taxon>Bacteria</taxon>
        <taxon>Candidatus Staskawicziibacteriota</taxon>
    </lineage>
</organism>
<protein>
    <submittedName>
        <fullName evidence="1">Uncharacterized protein</fullName>
    </submittedName>
</protein>
<gene>
    <name evidence="1" type="ORF">A3D44_02265</name>
</gene>
<dbReference type="Proteomes" id="UP000178820">
    <property type="component" value="Unassembled WGS sequence"/>
</dbReference>
<evidence type="ECO:0000313" key="1">
    <source>
        <dbReference type="EMBL" id="OGZ68798.1"/>
    </source>
</evidence>
<comment type="caution">
    <text evidence="1">The sequence shown here is derived from an EMBL/GenBank/DDBJ whole genome shotgun (WGS) entry which is preliminary data.</text>
</comment>
<sequence length="328" mass="37262">MMFNDSPKNQYRLEGRVFSGFAHPATGKIHRLRILTGDQRSTVLSRLAMDYISLFGLFATGAMKFPKPGEPVPPLDEIGLDLNPPDELRAKLQAAANYLPDSQLRVDYGIKLSQVAKDNQPVPRVILLSEGDQKNVPPEFYDTFCYWFLSTASPKELANRMETRFDAILNLVAWEARNAANSGPSTSRQIYEEILDQAIADAEVTLEPLLSHAPSKVHALTLKTVVYMLLARERLAPDGFFNTVNSNVHIAPLDYFTDRENWTWRTDRDGFWQLLAEGLLINTELLWQRRPKDNLDNAQILVDVLQFLEDIVIFLPRSKGVFDRLLSE</sequence>
<evidence type="ECO:0000313" key="2">
    <source>
        <dbReference type="Proteomes" id="UP000178820"/>
    </source>
</evidence>
<proteinExistence type="predicted"/>
<dbReference type="EMBL" id="MHOT01000018">
    <property type="protein sequence ID" value="OGZ68798.1"/>
    <property type="molecule type" value="Genomic_DNA"/>
</dbReference>
<dbReference type="AlphaFoldDB" id="A0A1G2I416"/>
<reference evidence="1 2" key="1">
    <citation type="journal article" date="2016" name="Nat. Commun.">
        <title>Thousands of microbial genomes shed light on interconnected biogeochemical processes in an aquifer system.</title>
        <authorList>
            <person name="Anantharaman K."/>
            <person name="Brown C.T."/>
            <person name="Hug L.A."/>
            <person name="Sharon I."/>
            <person name="Castelle C.J."/>
            <person name="Probst A.J."/>
            <person name="Thomas B.C."/>
            <person name="Singh A."/>
            <person name="Wilkins M.J."/>
            <person name="Karaoz U."/>
            <person name="Brodie E.L."/>
            <person name="Williams K.H."/>
            <person name="Hubbard S.S."/>
            <person name="Banfield J.F."/>
        </authorList>
    </citation>
    <scope>NUCLEOTIDE SEQUENCE [LARGE SCALE GENOMIC DNA]</scope>
</reference>